<organism evidence="2 3">
    <name type="scientific">Streptomyces armeniacus</name>
    <dbReference type="NCBI Taxonomy" id="83291"/>
    <lineage>
        <taxon>Bacteria</taxon>
        <taxon>Bacillati</taxon>
        <taxon>Actinomycetota</taxon>
        <taxon>Actinomycetes</taxon>
        <taxon>Kitasatosporales</taxon>
        <taxon>Streptomycetaceae</taxon>
        <taxon>Streptomyces</taxon>
    </lineage>
</organism>
<protein>
    <submittedName>
        <fullName evidence="2">Enoyl-CoA hydratase/isomerase family protein</fullName>
    </submittedName>
</protein>
<comment type="similarity">
    <text evidence="1">Belongs to the enoyl-CoA hydratase/isomerase family.</text>
</comment>
<proteinExistence type="inferred from homology"/>
<keyword evidence="2" id="KW-0413">Isomerase</keyword>
<dbReference type="SUPFAM" id="SSF52096">
    <property type="entry name" value="ClpP/crotonase"/>
    <property type="match status" value="1"/>
</dbReference>
<evidence type="ECO:0000313" key="3">
    <source>
        <dbReference type="Proteomes" id="UP000254425"/>
    </source>
</evidence>
<dbReference type="Gene3D" id="3.90.226.10">
    <property type="entry name" value="2-enoyl-CoA Hydratase, Chain A, domain 1"/>
    <property type="match status" value="1"/>
</dbReference>
<dbReference type="GO" id="GO:0016853">
    <property type="term" value="F:isomerase activity"/>
    <property type="evidence" value="ECO:0007669"/>
    <property type="project" value="UniProtKB-KW"/>
</dbReference>
<evidence type="ECO:0000256" key="1">
    <source>
        <dbReference type="ARBA" id="ARBA00005254"/>
    </source>
</evidence>
<dbReference type="CDD" id="cd06558">
    <property type="entry name" value="crotonase-like"/>
    <property type="match status" value="1"/>
</dbReference>
<dbReference type="KEGG" id="sarm:DVA86_07155"/>
<evidence type="ECO:0000313" key="2">
    <source>
        <dbReference type="EMBL" id="AXK32465.1"/>
    </source>
</evidence>
<dbReference type="RefSeq" id="WP_208876686.1">
    <property type="nucleotide sequence ID" value="NZ_CP031320.1"/>
</dbReference>
<sequence>MTDPTFTTLAVTDSGSRLSITLDRPEERNALTFAAWDELDQVMAPAEVRDDLRVVTLTGNGPAFCAGVDFGAIGASLEAERGSYPSFIRRWANIVERFERVPQPTVVAVNGPVVGAGLELALACDLRIASDRAVFAMPQMRMGIVPDVGGTSRLARATGEAFAKDMILTSRLVGAEEALRAGIVSRVVPHGELAAELEEIATVVENLPWPSAYFASVAVDCGPRLDSRRAADLEAIADQVMLRQDEVWTRISEFMAAKGLRGVTRDSG</sequence>
<dbReference type="AlphaFoldDB" id="A0A345XLE9"/>
<reference evidence="2 3" key="1">
    <citation type="submission" date="2018-07" db="EMBL/GenBank/DDBJ databases">
        <title>Draft genome of the type strain Streptomyces armeniacus ATCC 15676.</title>
        <authorList>
            <person name="Labana P."/>
            <person name="Gosse J.T."/>
            <person name="Boddy C.N."/>
        </authorList>
    </citation>
    <scope>NUCLEOTIDE SEQUENCE [LARGE SCALE GENOMIC DNA]</scope>
    <source>
        <strain evidence="2 3">ATCC 15676</strain>
    </source>
</reference>
<keyword evidence="3" id="KW-1185">Reference proteome</keyword>
<dbReference type="PANTHER" id="PTHR43802:SF1">
    <property type="entry name" value="IP11341P-RELATED"/>
    <property type="match status" value="1"/>
</dbReference>
<name>A0A345XLE9_9ACTN</name>
<accession>A0A345XLE9</accession>
<dbReference type="Pfam" id="PF00378">
    <property type="entry name" value="ECH_1"/>
    <property type="match status" value="1"/>
</dbReference>
<dbReference type="PANTHER" id="PTHR43802">
    <property type="entry name" value="ENOYL-COA HYDRATASE"/>
    <property type="match status" value="1"/>
</dbReference>
<dbReference type="Proteomes" id="UP000254425">
    <property type="component" value="Chromosome"/>
</dbReference>
<dbReference type="InterPro" id="IPR001753">
    <property type="entry name" value="Enoyl-CoA_hydra/iso"/>
</dbReference>
<dbReference type="InterPro" id="IPR029045">
    <property type="entry name" value="ClpP/crotonase-like_dom_sf"/>
</dbReference>
<dbReference type="EMBL" id="CP031320">
    <property type="protein sequence ID" value="AXK32465.1"/>
    <property type="molecule type" value="Genomic_DNA"/>
</dbReference>
<gene>
    <name evidence="2" type="ORF">DVA86_07155</name>
</gene>